<dbReference type="InterPro" id="IPR052908">
    <property type="entry name" value="AP-4-A_phosphorylase"/>
</dbReference>
<protein>
    <submittedName>
        <fullName evidence="5">HIT family protein</fullName>
    </submittedName>
</protein>
<evidence type="ECO:0000313" key="5">
    <source>
        <dbReference type="EMBL" id="GFM33241.1"/>
    </source>
</evidence>
<dbReference type="InterPro" id="IPR011146">
    <property type="entry name" value="HIT-like"/>
</dbReference>
<dbReference type="PROSITE" id="PS51084">
    <property type="entry name" value="HIT_2"/>
    <property type="match status" value="1"/>
</dbReference>
<comment type="caution">
    <text evidence="5">The sequence shown here is derived from an EMBL/GenBank/DDBJ whole genome shotgun (WGS) entry which is preliminary data.</text>
</comment>
<dbReference type="PRINTS" id="PR00332">
    <property type="entry name" value="HISTRIAD"/>
</dbReference>
<dbReference type="EMBL" id="BLVO01000013">
    <property type="protein sequence ID" value="GFM33241.1"/>
    <property type="molecule type" value="Genomic_DNA"/>
</dbReference>
<proteinExistence type="predicted"/>
<organism evidence="5 6">
    <name type="scientific">Desulfovibrio subterraneus</name>
    <dbReference type="NCBI Taxonomy" id="2718620"/>
    <lineage>
        <taxon>Bacteria</taxon>
        <taxon>Pseudomonadati</taxon>
        <taxon>Thermodesulfobacteriota</taxon>
        <taxon>Desulfovibrionia</taxon>
        <taxon>Desulfovibrionales</taxon>
        <taxon>Desulfovibrionaceae</taxon>
        <taxon>Desulfovibrio</taxon>
    </lineage>
</organism>
<reference evidence="5 6" key="1">
    <citation type="submission" date="2020-05" db="EMBL/GenBank/DDBJ databases">
        <title>Draft genome sequence of Desulfovibrio sp. strain HN2T.</title>
        <authorList>
            <person name="Ueno A."/>
            <person name="Tamazawa S."/>
            <person name="Tamamura S."/>
            <person name="Murakami T."/>
            <person name="Kiyama T."/>
            <person name="Inomata H."/>
            <person name="Amano Y."/>
            <person name="Miyakawa K."/>
            <person name="Tamaki H."/>
            <person name="Naganuma T."/>
            <person name="Kaneko K."/>
        </authorList>
    </citation>
    <scope>NUCLEOTIDE SEQUENCE [LARGE SCALE GENOMIC DNA]</scope>
    <source>
        <strain evidence="5 6">HN2</strain>
    </source>
</reference>
<dbReference type="RefSeq" id="WP_174404913.1">
    <property type="nucleotide sequence ID" value="NZ_BLVO01000013.1"/>
</dbReference>
<feature type="domain" description="HIT" evidence="4">
    <location>
        <begin position="9"/>
        <end position="117"/>
    </location>
</feature>
<dbReference type="SUPFAM" id="SSF54197">
    <property type="entry name" value="HIT-like"/>
    <property type="match status" value="1"/>
</dbReference>
<evidence type="ECO:0000256" key="1">
    <source>
        <dbReference type="PIRSR" id="PIRSR601310-1"/>
    </source>
</evidence>
<dbReference type="Proteomes" id="UP000503840">
    <property type="component" value="Unassembled WGS sequence"/>
</dbReference>
<evidence type="ECO:0000256" key="2">
    <source>
        <dbReference type="PIRSR" id="PIRSR601310-3"/>
    </source>
</evidence>
<keyword evidence="6" id="KW-1185">Reference proteome</keyword>
<evidence type="ECO:0000313" key="6">
    <source>
        <dbReference type="Proteomes" id="UP000503840"/>
    </source>
</evidence>
<gene>
    <name evidence="5" type="ORF">DSM101010T_16060</name>
</gene>
<dbReference type="PANTHER" id="PTHR42997:SF1">
    <property type="entry name" value="AP-4-A PHOSPHORYLASE"/>
    <property type="match status" value="1"/>
</dbReference>
<dbReference type="Gene3D" id="3.30.428.10">
    <property type="entry name" value="HIT-like"/>
    <property type="match status" value="1"/>
</dbReference>
<feature type="short sequence motif" description="Histidine triad motif" evidence="2 3">
    <location>
        <begin position="102"/>
        <end position="106"/>
    </location>
</feature>
<dbReference type="InterPro" id="IPR001310">
    <property type="entry name" value="Histidine_triad_HIT"/>
</dbReference>
<evidence type="ECO:0000259" key="4">
    <source>
        <dbReference type="PROSITE" id="PS51084"/>
    </source>
</evidence>
<dbReference type="PANTHER" id="PTHR42997">
    <property type="entry name" value="HIT FAMILY HYDROLASE"/>
    <property type="match status" value="1"/>
</dbReference>
<accession>A0A7J0BJ27</accession>
<dbReference type="GO" id="GO:0003824">
    <property type="term" value="F:catalytic activity"/>
    <property type="evidence" value="ECO:0007669"/>
    <property type="project" value="InterPro"/>
</dbReference>
<dbReference type="Pfam" id="PF01230">
    <property type="entry name" value="HIT"/>
    <property type="match status" value="1"/>
</dbReference>
<feature type="active site" description="Tele-AMP-histidine intermediate" evidence="1">
    <location>
        <position position="104"/>
    </location>
</feature>
<evidence type="ECO:0000256" key="3">
    <source>
        <dbReference type="PROSITE-ProRule" id="PRU00464"/>
    </source>
</evidence>
<dbReference type="AlphaFoldDB" id="A0A7J0BJ27"/>
<name>A0A7J0BJ27_9BACT</name>
<dbReference type="InterPro" id="IPR036265">
    <property type="entry name" value="HIT-like_sf"/>
</dbReference>
<sequence length="132" mass="14570">MDTPFTATCTCIFCKHAASLSFTAEQGTCIAFPDKYPVTEGHLLIIPKRHAPDYFSLTAEEKKDADALLHRLKDDILQKDPSVTGFNIGINNGYDAGQTVFHCHIHLIPRRKGDCENPRGGVRGVIPGKRGY</sequence>